<dbReference type="Pfam" id="PF02595">
    <property type="entry name" value="Gly_kinase"/>
    <property type="match status" value="1"/>
</dbReference>
<dbReference type="PIRSF" id="PIRSF006078">
    <property type="entry name" value="GlxK"/>
    <property type="match status" value="1"/>
</dbReference>
<evidence type="ECO:0000313" key="6">
    <source>
        <dbReference type="Proteomes" id="UP001524473"/>
    </source>
</evidence>
<dbReference type="GO" id="GO:0016301">
    <property type="term" value="F:kinase activity"/>
    <property type="evidence" value="ECO:0007669"/>
    <property type="project" value="UniProtKB-KW"/>
</dbReference>
<keyword evidence="3 4" id="KW-0418">Kinase</keyword>
<accession>A0ABT1S325</accession>
<keyword evidence="2 4" id="KW-0808">Transferase</keyword>
<dbReference type="NCBIfam" id="TIGR00045">
    <property type="entry name" value="glycerate kinase"/>
    <property type="match status" value="1"/>
</dbReference>
<reference evidence="5 6" key="1">
    <citation type="submission" date="2022-06" db="EMBL/GenBank/DDBJ databases">
        <title>Isolation of gut microbiota from human fecal samples.</title>
        <authorList>
            <person name="Pamer E.G."/>
            <person name="Barat B."/>
            <person name="Waligurski E."/>
            <person name="Medina S."/>
            <person name="Paddock L."/>
            <person name="Mostad J."/>
        </authorList>
    </citation>
    <scope>NUCLEOTIDE SEQUENCE [LARGE SCALE GENOMIC DNA]</scope>
    <source>
        <strain evidence="5 6">DFI.9.73</strain>
    </source>
</reference>
<comment type="similarity">
    <text evidence="1 4">Belongs to the glycerate kinase type-1 family.</text>
</comment>
<dbReference type="PANTHER" id="PTHR21599">
    <property type="entry name" value="GLYCERATE KINASE"/>
    <property type="match status" value="1"/>
</dbReference>
<sequence length="389" mass="40446">MKKIILIPDSFKGTMSSETVCRIMSGVLQAHFPDAELVSIPVADGGEGSVDCFLCALGGKKKYVQVHGVFGEPMQSCYGVLPGGKTAVVELAACAGLPLAKDRLNPGKATTYGVGELLLAAAEDGVEQIILGLGGSATNDGGCGAAAAAGVVFRNKDGRSFVPTGDTLAEIDRIDCSGLNPLLRKLSITAMCDVDSPPFGETGAAYIFAPQKGADREAVIRLDQGLRHLCKKIAEELGTDVSGLPGGGAAGGAGAGMHAFFHAQLKPGIETILDLTNFDFCLTGTDLVLTGEGQIDGQSLRGKVVAGVARRAAKQQIPVVAVVGSIADGAEEIYEQGVTAMFSINTKAMDFSQSRWESEKNLKITMENLSRLLSAGFQHTGRTAKGKER</sequence>
<organism evidence="5 6">
    <name type="scientific">Neglectibacter timonensis</name>
    <dbReference type="NCBI Taxonomy" id="1776382"/>
    <lineage>
        <taxon>Bacteria</taxon>
        <taxon>Bacillati</taxon>
        <taxon>Bacillota</taxon>
        <taxon>Clostridia</taxon>
        <taxon>Eubacteriales</taxon>
        <taxon>Oscillospiraceae</taxon>
        <taxon>Neglectibacter</taxon>
    </lineage>
</organism>
<evidence type="ECO:0000256" key="4">
    <source>
        <dbReference type="PIRNR" id="PIRNR006078"/>
    </source>
</evidence>
<dbReference type="PANTHER" id="PTHR21599:SF0">
    <property type="entry name" value="GLYCERATE KINASE"/>
    <property type="match status" value="1"/>
</dbReference>
<comment type="caution">
    <text evidence="5">The sequence shown here is derived from an EMBL/GenBank/DDBJ whole genome shotgun (WGS) entry which is preliminary data.</text>
</comment>
<dbReference type="InterPro" id="IPR004381">
    <property type="entry name" value="Glycerate_kinase"/>
</dbReference>
<dbReference type="RefSeq" id="WP_066859963.1">
    <property type="nucleotide sequence ID" value="NZ_CABKVV010000008.1"/>
</dbReference>
<dbReference type="SUPFAM" id="SSF110738">
    <property type="entry name" value="Glycerate kinase I"/>
    <property type="match status" value="1"/>
</dbReference>
<keyword evidence="6" id="KW-1185">Reference proteome</keyword>
<evidence type="ECO:0000313" key="5">
    <source>
        <dbReference type="EMBL" id="MCQ4841352.1"/>
    </source>
</evidence>
<dbReference type="Gene3D" id="3.90.1510.10">
    <property type="entry name" value="Glycerate kinase, domain 2"/>
    <property type="match status" value="1"/>
</dbReference>
<dbReference type="InterPro" id="IPR036129">
    <property type="entry name" value="Glycerate_kinase_sf"/>
</dbReference>
<dbReference type="Proteomes" id="UP001524473">
    <property type="component" value="Unassembled WGS sequence"/>
</dbReference>
<dbReference type="Gene3D" id="3.40.50.10350">
    <property type="entry name" value="Glycerate kinase, domain 1"/>
    <property type="match status" value="1"/>
</dbReference>
<dbReference type="GeneID" id="90530992"/>
<evidence type="ECO:0000256" key="3">
    <source>
        <dbReference type="ARBA" id="ARBA00022777"/>
    </source>
</evidence>
<proteinExistence type="inferred from homology"/>
<evidence type="ECO:0000256" key="1">
    <source>
        <dbReference type="ARBA" id="ARBA00006284"/>
    </source>
</evidence>
<gene>
    <name evidence="5" type="ORF">NE695_15680</name>
</gene>
<dbReference type="InterPro" id="IPR018193">
    <property type="entry name" value="Glyc_kinase_flavodox-like_fold"/>
</dbReference>
<evidence type="ECO:0000256" key="2">
    <source>
        <dbReference type="ARBA" id="ARBA00022679"/>
    </source>
</evidence>
<name>A0ABT1S325_9FIRM</name>
<protein>
    <submittedName>
        <fullName evidence="5">Glycerate kinase</fullName>
    </submittedName>
</protein>
<dbReference type="EMBL" id="JANFZH010000046">
    <property type="protein sequence ID" value="MCQ4841352.1"/>
    <property type="molecule type" value="Genomic_DNA"/>
</dbReference>
<dbReference type="InterPro" id="IPR018197">
    <property type="entry name" value="Glycerate_kinase_RE-like"/>
</dbReference>